<feature type="transmembrane region" description="Helical" evidence="1">
    <location>
        <begin position="214"/>
        <end position="235"/>
    </location>
</feature>
<dbReference type="EMBL" id="JAAKDE010000019">
    <property type="protein sequence ID" value="MBA2133713.1"/>
    <property type="molecule type" value="Genomic_DNA"/>
</dbReference>
<keyword evidence="1" id="KW-0472">Membrane</keyword>
<dbReference type="Proteomes" id="UP000657177">
    <property type="component" value="Unassembled WGS sequence"/>
</dbReference>
<sequence length="263" mass="29866">MASVGKKERNLFFIFKQTVVDIYHHLGYSMFISVLWFGLLVVSILFAQPFFNLLPATLENQTHPLNLFLSFLMFGVPYAAFILGPVQTVLFYQMNQVINDEAELKGLWDGLRKHYWTAAGVYALYTGLLLFCLVDLVICFFVLKDFTLKILGFFLLYLFLFLVFATLYLPGLLVLQRNTVKKVIKKTLILFLDNTLLTVGAFFILVLVGVVFTLIAPLLLLFFGSFLQVFMIHLFHGVMAKYPDPVVPALEESAGGSFDRNNG</sequence>
<keyword evidence="1" id="KW-1133">Transmembrane helix</keyword>
<organism evidence="2 3">
    <name type="scientific">Capillibacterium thermochitinicola</name>
    <dbReference type="NCBI Taxonomy" id="2699427"/>
    <lineage>
        <taxon>Bacteria</taxon>
        <taxon>Bacillati</taxon>
        <taxon>Bacillota</taxon>
        <taxon>Capillibacterium</taxon>
    </lineage>
</organism>
<keyword evidence="1" id="KW-0812">Transmembrane</keyword>
<feature type="transmembrane region" description="Helical" evidence="1">
    <location>
        <begin position="187"/>
        <end position="208"/>
    </location>
</feature>
<feature type="transmembrane region" description="Helical" evidence="1">
    <location>
        <begin position="155"/>
        <end position="175"/>
    </location>
</feature>
<evidence type="ECO:0000313" key="2">
    <source>
        <dbReference type="EMBL" id="MBA2133713.1"/>
    </source>
</evidence>
<keyword evidence="3" id="KW-1185">Reference proteome</keyword>
<protein>
    <submittedName>
        <fullName evidence="2">Uncharacterized protein</fullName>
    </submittedName>
</protein>
<evidence type="ECO:0000313" key="3">
    <source>
        <dbReference type="Proteomes" id="UP000657177"/>
    </source>
</evidence>
<name>A0A8J6LNC8_9FIRM</name>
<feature type="transmembrane region" description="Helical" evidence="1">
    <location>
        <begin position="26"/>
        <end position="47"/>
    </location>
</feature>
<proteinExistence type="predicted"/>
<feature type="transmembrane region" description="Helical" evidence="1">
    <location>
        <begin position="67"/>
        <end position="94"/>
    </location>
</feature>
<dbReference type="RefSeq" id="WP_181340183.1">
    <property type="nucleotide sequence ID" value="NZ_JAAKDE010000019.1"/>
</dbReference>
<reference evidence="2" key="1">
    <citation type="submission" date="2020-06" db="EMBL/GenBank/DDBJ databases">
        <title>Novel chitinolytic bacterium.</title>
        <authorList>
            <person name="Ungkulpasvich U."/>
            <person name="Kosugi A."/>
            <person name="Uke A."/>
        </authorList>
    </citation>
    <scope>NUCLEOTIDE SEQUENCE</scope>
    <source>
        <strain evidence="2">UUS1-1</strain>
    </source>
</reference>
<evidence type="ECO:0000256" key="1">
    <source>
        <dbReference type="SAM" id="Phobius"/>
    </source>
</evidence>
<comment type="caution">
    <text evidence="2">The sequence shown here is derived from an EMBL/GenBank/DDBJ whole genome shotgun (WGS) entry which is preliminary data.</text>
</comment>
<dbReference type="AlphaFoldDB" id="A0A8J6LNC8"/>
<gene>
    <name evidence="2" type="ORF">G5B42_09225</name>
</gene>
<accession>A0A8J6LNC8</accession>
<feature type="transmembrane region" description="Helical" evidence="1">
    <location>
        <begin position="115"/>
        <end position="143"/>
    </location>
</feature>